<accession>A0A2J7YNU3</accession>
<reference evidence="1 2" key="1">
    <citation type="submission" date="2015-09" db="EMBL/GenBank/DDBJ databases">
        <title>Genome sequence, genome mining and natural product profiling of a biocontrol bacterium Streptomyces malaysiensis F913.</title>
        <authorList>
            <person name="Xu Y."/>
            <person name="Wei J."/>
            <person name="Xie J."/>
            <person name="Li T."/>
            <person name="Zhou Z."/>
        </authorList>
    </citation>
    <scope>NUCLEOTIDE SEQUENCE [LARGE SCALE GENOMIC DNA]</scope>
    <source>
        <strain evidence="1 2">F913</strain>
    </source>
</reference>
<keyword evidence="2" id="KW-1185">Reference proteome</keyword>
<sequence>MHEAHLEHFFQVQRMTKFSFELALQDPTDQRQMPGMLSHALLPRARGIVMPLDLPQARSEEDEVQFASKAVIHVGCP</sequence>
<name>A0A2J7YNU3_STRMQ</name>
<dbReference type="AlphaFoldDB" id="A0A2J7YNU3"/>
<organism evidence="1 2">
    <name type="scientific">Streptomyces malaysiensis</name>
    <dbReference type="NCBI Taxonomy" id="92644"/>
    <lineage>
        <taxon>Bacteria</taxon>
        <taxon>Bacillati</taxon>
        <taxon>Actinomycetota</taxon>
        <taxon>Actinomycetes</taxon>
        <taxon>Kitasatosporales</taxon>
        <taxon>Streptomycetaceae</taxon>
        <taxon>Streptomyces</taxon>
        <taxon>Streptomyces violaceusniger group</taxon>
    </lineage>
</organism>
<proteinExistence type="predicted"/>
<evidence type="ECO:0000313" key="2">
    <source>
        <dbReference type="Proteomes" id="UP000236520"/>
    </source>
</evidence>
<dbReference type="EMBL" id="LJIW01000002">
    <property type="protein sequence ID" value="PNG89686.1"/>
    <property type="molecule type" value="Genomic_DNA"/>
</dbReference>
<evidence type="ECO:0000313" key="1">
    <source>
        <dbReference type="EMBL" id="PNG89686.1"/>
    </source>
</evidence>
<dbReference type="Proteomes" id="UP000236520">
    <property type="component" value="Unassembled WGS sequence"/>
</dbReference>
<comment type="caution">
    <text evidence="1">The sequence shown here is derived from an EMBL/GenBank/DDBJ whole genome shotgun (WGS) entry which is preliminary data.</text>
</comment>
<protein>
    <submittedName>
        <fullName evidence="1">Uncharacterized protein</fullName>
    </submittedName>
</protein>
<gene>
    <name evidence="1" type="ORF">SMF913_25151</name>
</gene>